<accession>A0A9X4MI30</accession>
<sequence>MKIFFSALLALLFALPSSVFGAQGISIDGIVKYPPGFHKFDYASDKARKGGQLVLHDLGSYDKLNPFTLKGTSPAGLEDLVFETLAVPSLDEPFASYGLIAKDIVVAEDRLSVTFTIHEAARFSDGTPITPEDVKFSLDTLKSPAASPSYQIYFQDITSAEVLDPHRVRFHFSQRNRELHMIASQLPVFSKKFYTSHPFDAPDMTPPVASGPYLIKEVIPGKSITYARNPHYWGKDLNVRRGMFNFDTIVYKYFKDQIVAVEAFKAGEFDFMPVNIAKQWARDLDGPKFKRGELVRETLSHKNNAGMQGFVFNLRKPVFQDRMVRKALSLAFDFEWTNAALFFNQYTRCDSFFSNSAMSAKGLPAGLELSYLAPFRATLPPEVFTTPPTPFSTTPPASLRANLIQAKDILNQAGWRVQNGVLTNSAGQVLEFEILLVGAGFERVMEPYINNLKKLGVVVHSRVIDPALYIRRMDNFDFDMTVSVFGQAQSPGNEQRNYWHSLAAERKGSRNLIGIADPAVDQLVDRIIYAETQAELTAASKALDRVLWYGYYVVPNWYLAKHRIAYRNIFARPQTLPLYYSPSQALMTWWLVPTNQRH</sequence>
<dbReference type="InterPro" id="IPR030678">
    <property type="entry name" value="Peptide/Ni-bd"/>
</dbReference>
<dbReference type="CDD" id="cd08497">
    <property type="entry name" value="MbnE-like"/>
    <property type="match status" value="1"/>
</dbReference>
<feature type="domain" description="Solute-binding protein family 5" evidence="3">
    <location>
        <begin position="99"/>
        <end position="499"/>
    </location>
</feature>
<dbReference type="InterPro" id="IPR000914">
    <property type="entry name" value="SBP_5_dom"/>
</dbReference>
<dbReference type="GO" id="GO:0015833">
    <property type="term" value="P:peptide transport"/>
    <property type="evidence" value="ECO:0007669"/>
    <property type="project" value="TreeGrafter"/>
</dbReference>
<dbReference type="RefSeq" id="WP_307633706.1">
    <property type="nucleotide sequence ID" value="NZ_JAPHEH010000001.1"/>
</dbReference>
<dbReference type="PANTHER" id="PTHR30290">
    <property type="entry name" value="PERIPLASMIC BINDING COMPONENT OF ABC TRANSPORTER"/>
    <property type="match status" value="1"/>
</dbReference>
<proteinExistence type="predicted"/>
<dbReference type="EMBL" id="JAPHEH010000001">
    <property type="protein sequence ID" value="MDG4476741.1"/>
    <property type="molecule type" value="Genomic_DNA"/>
</dbReference>
<dbReference type="GO" id="GO:0043190">
    <property type="term" value="C:ATP-binding cassette (ABC) transporter complex"/>
    <property type="evidence" value="ECO:0007669"/>
    <property type="project" value="InterPro"/>
</dbReference>
<dbReference type="Proteomes" id="UP001154240">
    <property type="component" value="Unassembled WGS sequence"/>
</dbReference>
<evidence type="ECO:0000259" key="3">
    <source>
        <dbReference type="Pfam" id="PF00496"/>
    </source>
</evidence>
<evidence type="ECO:0000256" key="1">
    <source>
        <dbReference type="ARBA" id="ARBA00022729"/>
    </source>
</evidence>
<dbReference type="PANTHER" id="PTHR30290:SF64">
    <property type="entry name" value="ABC TRANSPORTER PERIPLASMIC BINDING PROTEIN"/>
    <property type="match status" value="1"/>
</dbReference>
<feature type="chain" id="PRO_5040792050" evidence="2">
    <location>
        <begin position="22"/>
        <end position="598"/>
    </location>
</feature>
<dbReference type="Pfam" id="PF00496">
    <property type="entry name" value="SBP_bac_5"/>
    <property type="match status" value="1"/>
</dbReference>
<dbReference type="AlphaFoldDB" id="A0A9X4MI30"/>
<protein>
    <submittedName>
        <fullName evidence="4">Extracellular solute-binding protein</fullName>
    </submittedName>
</protein>
<dbReference type="SUPFAM" id="SSF53850">
    <property type="entry name" value="Periplasmic binding protein-like II"/>
    <property type="match status" value="1"/>
</dbReference>
<evidence type="ECO:0000313" key="4">
    <source>
        <dbReference type="EMBL" id="MDG4476741.1"/>
    </source>
</evidence>
<feature type="signal peptide" evidence="2">
    <location>
        <begin position="1"/>
        <end position="21"/>
    </location>
</feature>
<dbReference type="PIRSF" id="PIRSF002741">
    <property type="entry name" value="MppA"/>
    <property type="match status" value="1"/>
</dbReference>
<organism evidence="4 5">
    <name type="scientific">Thiovibrio frasassiensis</name>
    <dbReference type="NCBI Taxonomy" id="2984131"/>
    <lineage>
        <taxon>Bacteria</taxon>
        <taxon>Pseudomonadati</taxon>
        <taxon>Thermodesulfobacteriota</taxon>
        <taxon>Desulfobulbia</taxon>
        <taxon>Desulfobulbales</taxon>
        <taxon>Thiovibrionaceae</taxon>
        <taxon>Thiovibrio</taxon>
    </lineage>
</organism>
<gene>
    <name evidence="4" type="ORF">OLX77_11310</name>
</gene>
<keyword evidence="1 2" id="KW-0732">Signal</keyword>
<dbReference type="GO" id="GO:0042884">
    <property type="term" value="P:microcin transport"/>
    <property type="evidence" value="ECO:0007669"/>
    <property type="project" value="TreeGrafter"/>
</dbReference>
<evidence type="ECO:0000313" key="5">
    <source>
        <dbReference type="Proteomes" id="UP001154240"/>
    </source>
</evidence>
<dbReference type="Gene3D" id="3.40.190.10">
    <property type="entry name" value="Periplasmic binding protein-like II"/>
    <property type="match status" value="1"/>
</dbReference>
<reference evidence="4" key="1">
    <citation type="journal article" date="2022" name="bioRxiv">
        <title>Thiovibrio frasassiensisgen. nov., sp. nov., an autotrophic, elemental sulfur disproportionating bacterium isolated from sulfidic karst sediment, and proposal of Thiovibrionaceae fam. nov.</title>
        <authorList>
            <person name="Aronson H."/>
            <person name="Thomas C."/>
            <person name="Bhattacharyya M."/>
            <person name="Eckstein S."/>
            <person name="Jensen S."/>
            <person name="Barco R."/>
            <person name="Macalady J."/>
            <person name="Amend J."/>
        </authorList>
    </citation>
    <scope>NUCLEOTIDE SEQUENCE</scope>
    <source>
        <strain evidence="4">RS19-109</strain>
    </source>
</reference>
<dbReference type="InterPro" id="IPR039424">
    <property type="entry name" value="SBP_5"/>
</dbReference>
<dbReference type="GO" id="GO:1904680">
    <property type="term" value="F:peptide transmembrane transporter activity"/>
    <property type="evidence" value="ECO:0007669"/>
    <property type="project" value="TreeGrafter"/>
</dbReference>
<dbReference type="Gene3D" id="3.10.105.10">
    <property type="entry name" value="Dipeptide-binding Protein, Domain 3"/>
    <property type="match status" value="1"/>
</dbReference>
<name>A0A9X4MI30_9BACT</name>
<reference evidence="4" key="2">
    <citation type="submission" date="2022-10" db="EMBL/GenBank/DDBJ databases">
        <authorList>
            <person name="Aronson H.S."/>
        </authorList>
    </citation>
    <scope>NUCLEOTIDE SEQUENCE</scope>
    <source>
        <strain evidence="4">RS19-109</strain>
    </source>
</reference>
<dbReference type="GO" id="GO:0030288">
    <property type="term" value="C:outer membrane-bounded periplasmic space"/>
    <property type="evidence" value="ECO:0007669"/>
    <property type="project" value="TreeGrafter"/>
</dbReference>
<evidence type="ECO:0000256" key="2">
    <source>
        <dbReference type="SAM" id="SignalP"/>
    </source>
</evidence>
<keyword evidence="5" id="KW-1185">Reference proteome</keyword>
<comment type="caution">
    <text evidence="4">The sequence shown here is derived from an EMBL/GenBank/DDBJ whole genome shotgun (WGS) entry which is preliminary data.</text>
</comment>